<reference evidence="3" key="1">
    <citation type="journal article" date="2015" name="PLoS Genet.">
        <title>The dynamic genome and transcriptome of the human fungal pathogen Blastomyces and close relative Emmonsia.</title>
        <authorList>
            <person name="Munoz J.F."/>
            <person name="Gauthier G.M."/>
            <person name="Desjardins C.A."/>
            <person name="Gallo J.E."/>
            <person name="Holder J."/>
            <person name="Sullivan T.D."/>
            <person name="Marty A.J."/>
            <person name="Carmen J.C."/>
            <person name="Chen Z."/>
            <person name="Ding L."/>
            <person name="Gujja S."/>
            <person name="Magrini V."/>
            <person name="Misas E."/>
            <person name="Mitreva M."/>
            <person name="Priest M."/>
            <person name="Saif S."/>
            <person name="Whiston E.A."/>
            <person name="Young S."/>
            <person name="Zeng Q."/>
            <person name="Goldman W.E."/>
            <person name="Mardis E.R."/>
            <person name="Taylor J.W."/>
            <person name="McEwen J.G."/>
            <person name="Clay O.K."/>
            <person name="Klein B.S."/>
            <person name="Cuomo C.A."/>
        </authorList>
    </citation>
    <scope>NUCLEOTIDE SEQUENCE [LARGE SCALE GENOMIC DNA]</scope>
    <source>
        <strain evidence="3">UAMH 139</strain>
    </source>
</reference>
<evidence type="ECO:0000313" key="3">
    <source>
        <dbReference type="Proteomes" id="UP000053573"/>
    </source>
</evidence>
<dbReference type="AlphaFoldDB" id="A0A0H1BQU7"/>
<dbReference type="Proteomes" id="UP000053573">
    <property type="component" value="Unassembled WGS sequence"/>
</dbReference>
<name>A0A0H1BQU7_9EURO</name>
<feature type="compositionally biased region" description="Basic and acidic residues" evidence="1">
    <location>
        <begin position="79"/>
        <end position="94"/>
    </location>
</feature>
<feature type="region of interest" description="Disordered" evidence="1">
    <location>
        <begin position="1"/>
        <end position="134"/>
    </location>
</feature>
<proteinExistence type="predicted"/>
<evidence type="ECO:0000256" key="1">
    <source>
        <dbReference type="SAM" id="MobiDB-lite"/>
    </source>
</evidence>
<accession>A0A0H1BQU7</accession>
<sequence length="134" mass="15113">MVDDNDNDHYEIVSRTGESPTGRRADTRAGRRHTRNEILIIPLKTQSSSSCSGHHRRAPRQERGEMSPTPRKKKSSGTPDERPRSAYSQEREEILIYPGKTTPGARHPSLTPHLPQDREEILIYPGKNKPSGAH</sequence>
<keyword evidence="3" id="KW-1185">Reference proteome</keyword>
<comment type="caution">
    <text evidence="2">The sequence shown here is derived from an EMBL/GenBank/DDBJ whole genome shotgun (WGS) entry which is preliminary data.</text>
</comment>
<organism evidence="2 3">
    <name type="scientific">Blastomyces silverae</name>
    <dbReference type="NCBI Taxonomy" id="2060906"/>
    <lineage>
        <taxon>Eukaryota</taxon>
        <taxon>Fungi</taxon>
        <taxon>Dikarya</taxon>
        <taxon>Ascomycota</taxon>
        <taxon>Pezizomycotina</taxon>
        <taxon>Eurotiomycetes</taxon>
        <taxon>Eurotiomycetidae</taxon>
        <taxon>Onygenales</taxon>
        <taxon>Ajellomycetaceae</taxon>
        <taxon>Blastomyces</taxon>
    </lineage>
</organism>
<evidence type="ECO:0000313" key="2">
    <source>
        <dbReference type="EMBL" id="KLJ11546.1"/>
    </source>
</evidence>
<dbReference type="OrthoDB" id="10510060at2759"/>
<gene>
    <name evidence="2" type="ORF">EMPG_13272</name>
</gene>
<protein>
    <submittedName>
        <fullName evidence="2">Uncharacterized protein</fullName>
    </submittedName>
</protein>
<dbReference type="EMBL" id="LDEV01001498">
    <property type="protein sequence ID" value="KLJ11546.1"/>
    <property type="molecule type" value="Genomic_DNA"/>
</dbReference>